<evidence type="ECO:0000256" key="2">
    <source>
        <dbReference type="ARBA" id="ARBA00022614"/>
    </source>
</evidence>
<dbReference type="PANTHER" id="PTHR24113">
    <property type="entry name" value="RAN GTPASE-ACTIVATING PROTEIN 1"/>
    <property type="match status" value="1"/>
</dbReference>
<dbReference type="GO" id="GO:0031267">
    <property type="term" value="F:small GTPase binding"/>
    <property type="evidence" value="ECO:0007669"/>
    <property type="project" value="TreeGrafter"/>
</dbReference>
<keyword evidence="1" id="KW-0343">GTPase activation</keyword>
<dbReference type="GO" id="GO:0005634">
    <property type="term" value="C:nucleus"/>
    <property type="evidence" value="ECO:0007669"/>
    <property type="project" value="TreeGrafter"/>
</dbReference>
<evidence type="ECO:0000313" key="5">
    <source>
        <dbReference type="Proteomes" id="UP000604046"/>
    </source>
</evidence>
<evidence type="ECO:0000256" key="3">
    <source>
        <dbReference type="ARBA" id="ARBA00022737"/>
    </source>
</evidence>
<dbReference type="SMART" id="SM00368">
    <property type="entry name" value="LRR_RI"/>
    <property type="match status" value="3"/>
</dbReference>
<evidence type="ECO:0000313" key="4">
    <source>
        <dbReference type="EMBL" id="CAE7286340.1"/>
    </source>
</evidence>
<reference evidence="4" key="1">
    <citation type="submission" date="2021-02" db="EMBL/GenBank/DDBJ databases">
        <authorList>
            <person name="Dougan E. K."/>
            <person name="Rhodes N."/>
            <person name="Thang M."/>
            <person name="Chan C."/>
        </authorList>
    </citation>
    <scope>NUCLEOTIDE SEQUENCE</scope>
</reference>
<accession>A0A812MZM3</accession>
<dbReference type="AlphaFoldDB" id="A0A812MZM3"/>
<dbReference type="SUPFAM" id="SSF52047">
    <property type="entry name" value="RNI-like"/>
    <property type="match status" value="1"/>
</dbReference>
<gene>
    <name evidence="4" type="primary">Nlrp14</name>
    <name evidence="4" type="ORF">SNAT2548_LOCUS15139</name>
</gene>
<keyword evidence="5" id="KW-1185">Reference proteome</keyword>
<organism evidence="4 5">
    <name type="scientific">Symbiodinium natans</name>
    <dbReference type="NCBI Taxonomy" id="878477"/>
    <lineage>
        <taxon>Eukaryota</taxon>
        <taxon>Sar</taxon>
        <taxon>Alveolata</taxon>
        <taxon>Dinophyceae</taxon>
        <taxon>Suessiales</taxon>
        <taxon>Symbiodiniaceae</taxon>
        <taxon>Symbiodinium</taxon>
    </lineage>
</organism>
<dbReference type="InterPro" id="IPR027038">
    <property type="entry name" value="RanGap"/>
</dbReference>
<dbReference type="GO" id="GO:0006913">
    <property type="term" value="P:nucleocytoplasmic transport"/>
    <property type="evidence" value="ECO:0007669"/>
    <property type="project" value="TreeGrafter"/>
</dbReference>
<dbReference type="Proteomes" id="UP000604046">
    <property type="component" value="Unassembled WGS sequence"/>
</dbReference>
<dbReference type="GO" id="GO:0005829">
    <property type="term" value="C:cytosol"/>
    <property type="evidence" value="ECO:0007669"/>
    <property type="project" value="TreeGrafter"/>
</dbReference>
<dbReference type="Gene3D" id="3.80.10.10">
    <property type="entry name" value="Ribonuclease Inhibitor"/>
    <property type="match status" value="1"/>
</dbReference>
<evidence type="ECO:0000256" key="1">
    <source>
        <dbReference type="ARBA" id="ARBA00022468"/>
    </source>
</evidence>
<dbReference type="PANTHER" id="PTHR24113:SF12">
    <property type="entry name" value="RAN GTPASE-ACTIVATING PROTEIN 1"/>
    <property type="match status" value="1"/>
</dbReference>
<protein>
    <submittedName>
        <fullName evidence="4">Nlrp14 protein</fullName>
    </submittedName>
</protein>
<keyword evidence="3" id="KW-0677">Repeat</keyword>
<sequence length="304" mass="32713">MLVLAAVVLGAAAWIWLRGDALAPLISEMARLGILPTRLCASSLHAAVALARATRRLRLRGRDLASPEVQAALRPLEQLEAFLVEDCTLEVNGFQQLRKALESCSEVAFLRCPLGALPSGLVELAPRALRPRGSAAPQRTHLAMSLVALDLSANRLTGSGRTLALLLRHCNQLALLQLDDCALSLEDLSQLARALARSRLERLDLAGNALRREGLLAVARSLPSSHVQDLGLERNGIVLGDALSELKRAHDKRPFPGLRLQGNRLSSAEQRAFLASLQAATSRRLAGAFCPPGCKCFEGRGEVM</sequence>
<proteinExistence type="predicted"/>
<dbReference type="GO" id="GO:0048471">
    <property type="term" value="C:perinuclear region of cytoplasm"/>
    <property type="evidence" value="ECO:0007669"/>
    <property type="project" value="TreeGrafter"/>
</dbReference>
<comment type="caution">
    <text evidence="4">The sequence shown here is derived from an EMBL/GenBank/DDBJ whole genome shotgun (WGS) entry which is preliminary data.</text>
</comment>
<dbReference type="OrthoDB" id="444506at2759"/>
<name>A0A812MZM3_9DINO</name>
<keyword evidence="2" id="KW-0433">Leucine-rich repeat</keyword>
<dbReference type="EMBL" id="CAJNDS010001879">
    <property type="protein sequence ID" value="CAE7286340.1"/>
    <property type="molecule type" value="Genomic_DNA"/>
</dbReference>
<dbReference type="GO" id="GO:0005096">
    <property type="term" value="F:GTPase activator activity"/>
    <property type="evidence" value="ECO:0007669"/>
    <property type="project" value="UniProtKB-KW"/>
</dbReference>
<dbReference type="InterPro" id="IPR032675">
    <property type="entry name" value="LRR_dom_sf"/>
</dbReference>